<dbReference type="Proteomes" id="UP001385951">
    <property type="component" value="Unassembled WGS sequence"/>
</dbReference>
<protein>
    <submittedName>
        <fullName evidence="1">Uncharacterized protein</fullName>
    </submittedName>
</protein>
<accession>A0AAW0GMY8</accession>
<sequence>MDPLRTILRSTFSLREDFLPRHHRSSLMLSFHFRNHRDHRELTLQTTVLELDDCWELHPGKLHSKKVETTERLYCLHSGELRDIPQQDMSFRAGTLQPRDVVKIAKEMMVLPFLVNCKNHLTYVTLDIRGRWYSSVGATTLPSLATSTRYLL</sequence>
<gene>
    <name evidence="1" type="ORF">QCA50_005988</name>
</gene>
<name>A0AAW0GMY8_9APHY</name>
<evidence type="ECO:0000313" key="1">
    <source>
        <dbReference type="EMBL" id="KAK7690886.1"/>
    </source>
</evidence>
<comment type="caution">
    <text evidence="1">The sequence shown here is derived from an EMBL/GenBank/DDBJ whole genome shotgun (WGS) entry which is preliminary data.</text>
</comment>
<dbReference type="AlphaFoldDB" id="A0AAW0GMY8"/>
<evidence type="ECO:0000313" key="2">
    <source>
        <dbReference type="Proteomes" id="UP001385951"/>
    </source>
</evidence>
<proteinExistence type="predicted"/>
<organism evidence="1 2">
    <name type="scientific">Cerrena zonata</name>
    <dbReference type="NCBI Taxonomy" id="2478898"/>
    <lineage>
        <taxon>Eukaryota</taxon>
        <taxon>Fungi</taxon>
        <taxon>Dikarya</taxon>
        <taxon>Basidiomycota</taxon>
        <taxon>Agaricomycotina</taxon>
        <taxon>Agaricomycetes</taxon>
        <taxon>Polyporales</taxon>
        <taxon>Cerrenaceae</taxon>
        <taxon>Cerrena</taxon>
    </lineage>
</organism>
<dbReference type="EMBL" id="JASBNA010000006">
    <property type="protein sequence ID" value="KAK7690886.1"/>
    <property type="molecule type" value="Genomic_DNA"/>
</dbReference>
<reference evidence="1 2" key="1">
    <citation type="submission" date="2022-09" db="EMBL/GenBank/DDBJ databases">
        <authorList>
            <person name="Palmer J.M."/>
        </authorList>
    </citation>
    <scope>NUCLEOTIDE SEQUENCE [LARGE SCALE GENOMIC DNA]</scope>
    <source>
        <strain evidence="1 2">DSM 7382</strain>
    </source>
</reference>
<keyword evidence="2" id="KW-1185">Reference proteome</keyword>